<protein>
    <submittedName>
        <fullName evidence="3">Uncharacterized protein</fullName>
    </submittedName>
</protein>
<dbReference type="Proteomes" id="UP000076632">
    <property type="component" value="Unassembled WGS sequence"/>
</dbReference>
<feature type="region of interest" description="Disordered" evidence="1">
    <location>
        <begin position="1"/>
        <end position="21"/>
    </location>
</feature>
<keyword evidence="2" id="KW-0472">Membrane</keyword>
<dbReference type="GeneID" id="28901978"/>
<gene>
    <name evidence="3" type="ORF">L228DRAFT_76719</name>
</gene>
<evidence type="ECO:0000256" key="2">
    <source>
        <dbReference type="SAM" id="Phobius"/>
    </source>
</evidence>
<sequence length="126" mass="13598">MLNSENGPGISARAGARPQQPCHSSSASFLVVHMIISTTLFSFFLIFRSGWCKSGLYNLSERNPALGALLSIGRAVVNSAQMITSPTNSLLENTGPLCIDILVEKLHHIYLVIILTFFSTVISTSS</sequence>
<proteinExistence type="predicted"/>
<feature type="transmembrane region" description="Helical" evidence="2">
    <location>
        <begin position="27"/>
        <end position="47"/>
    </location>
</feature>
<reference evidence="3 4" key="1">
    <citation type="journal article" date="2016" name="Fungal Biol.">
        <title>The genome of Xylona heveae provides a window into fungal endophytism.</title>
        <authorList>
            <person name="Gazis R."/>
            <person name="Kuo A."/>
            <person name="Riley R."/>
            <person name="LaButti K."/>
            <person name="Lipzen A."/>
            <person name="Lin J."/>
            <person name="Amirebrahimi M."/>
            <person name="Hesse C.N."/>
            <person name="Spatafora J.W."/>
            <person name="Henrissat B."/>
            <person name="Hainaut M."/>
            <person name="Grigoriev I.V."/>
            <person name="Hibbett D.S."/>
        </authorList>
    </citation>
    <scope>NUCLEOTIDE SEQUENCE [LARGE SCALE GENOMIC DNA]</scope>
    <source>
        <strain evidence="3 4">TC161</strain>
    </source>
</reference>
<evidence type="ECO:0000313" key="3">
    <source>
        <dbReference type="EMBL" id="KZF25445.1"/>
    </source>
</evidence>
<dbReference type="InParanoid" id="A0A165IVN0"/>
<keyword evidence="2" id="KW-1133">Transmembrane helix</keyword>
<keyword evidence="4" id="KW-1185">Reference proteome</keyword>
<name>A0A165IVN0_XYLHT</name>
<dbReference type="RefSeq" id="XP_018191000.1">
    <property type="nucleotide sequence ID" value="XM_018336841.1"/>
</dbReference>
<evidence type="ECO:0000256" key="1">
    <source>
        <dbReference type="SAM" id="MobiDB-lite"/>
    </source>
</evidence>
<accession>A0A165IVN0</accession>
<evidence type="ECO:0000313" key="4">
    <source>
        <dbReference type="Proteomes" id="UP000076632"/>
    </source>
</evidence>
<keyword evidence="2" id="KW-0812">Transmembrane</keyword>
<organism evidence="3 4">
    <name type="scientific">Xylona heveae (strain CBS 132557 / TC161)</name>
    <dbReference type="NCBI Taxonomy" id="1328760"/>
    <lineage>
        <taxon>Eukaryota</taxon>
        <taxon>Fungi</taxon>
        <taxon>Dikarya</taxon>
        <taxon>Ascomycota</taxon>
        <taxon>Pezizomycotina</taxon>
        <taxon>Xylonomycetes</taxon>
        <taxon>Xylonales</taxon>
        <taxon>Xylonaceae</taxon>
        <taxon>Xylona</taxon>
    </lineage>
</organism>
<dbReference type="EMBL" id="KV407455">
    <property type="protein sequence ID" value="KZF25445.1"/>
    <property type="molecule type" value="Genomic_DNA"/>
</dbReference>
<dbReference type="AlphaFoldDB" id="A0A165IVN0"/>